<protein>
    <submittedName>
        <fullName evidence="1">Uncharacterized protein</fullName>
    </submittedName>
</protein>
<evidence type="ECO:0000313" key="1">
    <source>
        <dbReference type="EMBL" id="ETD17454.1"/>
    </source>
</evidence>
<comment type="caution">
    <text evidence="1">The sequence shown here is derived from an EMBL/GenBank/DDBJ whole genome shotgun (WGS) entry which is preliminary data.</text>
</comment>
<keyword evidence="2" id="KW-1185">Reference proteome</keyword>
<reference evidence="1 2" key="1">
    <citation type="submission" date="2013-10" db="EMBL/GenBank/DDBJ databases">
        <title>The Genome Sequence of Ruminococcus gnavus CC55_001C.</title>
        <authorList>
            <consortium name="The Broad Institute Genomics Platform"/>
            <person name="Earl A."/>
            <person name="Allen-Vercoe E."/>
            <person name="Daigneault M."/>
            <person name="Young S.K."/>
            <person name="Zeng Q."/>
            <person name="Gargeya S."/>
            <person name="Fitzgerald M."/>
            <person name="Abouelleil A."/>
            <person name="Alvarado L."/>
            <person name="Chapman S.B."/>
            <person name="Gainer-Dewar J."/>
            <person name="Goldberg J."/>
            <person name="Griggs A."/>
            <person name="Gujja S."/>
            <person name="Hansen M."/>
            <person name="Howarth C."/>
            <person name="Imamovic A."/>
            <person name="Ireland A."/>
            <person name="Larimer J."/>
            <person name="McCowan C."/>
            <person name="Murphy C."/>
            <person name="Pearson M."/>
            <person name="Poon T.W."/>
            <person name="Priest M."/>
            <person name="Roberts A."/>
            <person name="Saif S."/>
            <person name="Shea T."/>
            <person name="Sykes S."/>
            <person name="Wortman J."/>
            <person name="Nusbaum C."/>
            <person name="Birren B."/>
        </authorList>
    </citation>
    <scope>NUCLEOTIDE SEQUENCE [LARGE SCALE GENOMIC DNA]</scope>
    <source>
        <strain evidence="1 2">CC55_001C</strain>
    </source>
</reference>
<dbReference type="GeneID" id="57434566"/>
<accession>A0A829NDN4</accession>
<proteinExistence type="predicted"/>
<dbReference type="RefSeq" id="WP_004843892.1">
    <property type="nucleotide sequence ID" value="NZ_KI669416.1"/>
</dbReference>
<gene>
    <name evidence="1" type="ORF">HMPREF1201_02099</name>
</gene>
<sequence length="50" mass="5928">MGMLQKKENKGLTYYEVMHGNRKTGRVEEISDRRKAGRENIWLTGEKFLK</sequence>
<evidence type="ECO:0000313" key="2">
    <source>
        <dbReference type="Proteomes" id="UP000018690"/>
    </source>
</evidence>
<name>A0A829NDN4_MEDG5</name>
<organism evidence="1 2">
    <name type="scientific">Mediterraneibacter gnavus (strain CC55_001C)</name>
    <dbReference type="NCBI Taxonomy" id="1073375"/>
    <lineage>
        <taxon>Bacteria</taxon>
        <taxon>Bacillati</taxon>
        <taxon>Bacillota</taxon>
        <taxon>Clostridia</taxon>
        <taxon>Lachnospirales</taxon>
        <taxon>Lachnospiraceae</taxon>
        <taxon>Mediterraneibacter</taxon>
    </lineage>
</organism>
<dbReference type="AlphaFoldDB" id="A0A829NDN4"/>
<dbReference type="EMBL" id="AZJF01000006">
    <property type="protein sequence ID" value="ETD17454.1"/>
    <property type="molecule type" value="Genomic_DNA"/>
</dbReference>
<dbReference type="Proteomes" id="UP000018690">
    <property type="component" value="Unassembled WGS sequence"/>
</dbReference>